<dbReference type="InterPro" id="IPR043129">
    <property type="entry name" value="ATPase_NBD"/>
</dbReference>
<dbReference type="CDD" id="cd10225">
    <property type="entry name" value="ASKHA_NBD_MreB-like"/>
    <property type="match status" value="1"/>
</dbReference>
<keyword evidence="1 6" id="KW-0963">Cytoplasm</keyword>
<keyword evidence="2 6" id="KW-0547">Nucleotide-binding</keyword>
<feature type="binding site" evidence="6">
    <location>
        <begin position="292"/>
        <end position="295"/>
    </location>
    <ligand>
        <name>ATP</name>
        <dbReference type="ChEBI" id="CHEBI:30616"/>
    </ligand>
</feature>
<dbReference type="Gene3D" id="3.30.420.40">
    <property type="match status" value="2"/>
</dbReference>
<evidence type="ECO:0000256" key="3">
    <source>
        <dbReference type="ARBA" id="ARBA00022840"/>
    </source>
</evidence>
<dbReference type="RefSeq" id="WP_249316514.1">
    <property type="nucleotide sequence ID" value="NZ_JACRSR010000003.1"/>
</dbReference>
<organism evidence="7 8">
    <name type="scientific">Gehongia tenuis</name>
    <dbReference type="NCBI Taxonomy" id="2763655"/>
    <lineage>
        <taxon>Bacteria</taxon>
        <taxon>Bacillati</taxon>
        <taxon>Bacillota</taxon>
        <taxon>Clostridia</taxon>
        <taxon>Christensenellales</taxon>
        <taxon>Christensenellaceae</taxon>
        <taxon>Gehongia</taxon>
    </lineage>
</organism>
<evidence type="ECO:0000256" key="4">
    <source>
        <dbReference type="ARBA" id="ARBA00022960"/>
    </source>
</evidence>
<comment type="caution">
    <text evidence="6">Lacks conserved residue(s) required for the propagation of feature annotation.</text>
</comment>
<dbReference type="InterPro" id="IPR004753">
    <property type="entry name" value="MreB"/>
</dbReference>
<evidence type="ECO:0000256" key="5">
    <source>
        <dbReference type="ARBA" id="ARBA00023458"/>
    </source>
</evidence>
<accession>A0A926D5R4</accession>
<dbReference type="Proteomes" id="UP000623172">
    <property type="component" value="Unassembled WGS sequence"/>
</dbReference>
<dbReference type="Pfam" id="PF06723">
    <property type="entry name" value="MreB_Mbl"/>
    <property type="match status" value="1"/>
</dbReference>
<reference evidence="7" key="1">
    <citation type="submission" date="2020-08" db="EMBL/GenBank/DDBJ databases">
        <title>Genome public.</title>
        <authorList>
            <person name="Liu C."/>
            <person name="Sun Q."/>
        </authorList>
    </citation>
    <scope>NUCLEOTIDE SEQUENCE</scope>
    <source>
        <strain evidence="7">NSJ-53</strain>
    </source>
</reference>
<comment type="caution">
    <text evidence="7">The sequence shown here is derived from an EMBL/GenBank/DDBJ whole genome shotgun (WGS) entry which is preliminary data.</text>
</comment>
<keyword evidence="8" id="KW-1185">Reference proteome</keyword>
<dbReference type="PRINTS" id="PR01652">
    <property type="entry name" value="SHAPEPROTEIN"/>
</dbReference>
<dbReference type="HAMAP" id="MF_02207">
    <property type="entry name" value="MreB"/>
    <property type="match status" value="1"/>
</dbReference>
<feature type="binding site" evidence="6">
    <location>
        <begin position="164"/>
        <end position="166"/>
    </location>
    <ligand>
        <name>ATP</name>
        <dbReference type="ChEBI" id="CHEBI:30616"/>
    </ligand>
</feature>
<sequence length="347" mass="37643">MFQNFFKSFSPHDVGIDLGTASVLVYIKDRGIVLREPSVVAIDKKSGKLLSVGDEARLMLGRTPGNIVAIRPLRDGVISDYDVTERMLRYFLQKVVGKNLFRRPRVVVCVPSGVTEVEKRSVVEATCEAGARHCYLIEEPIAAAIGAGIDIGKPRGTMVVDVGGGTTDIAVISLGGAVVSHSIKVAGDKFDEAITRFMRRKYNLLVGERTAEDLKINIGSAFPRKEQVFMEVTGRNLISGLPKTVRVGSDEMIEALEEPVQQLLEAVHLVLEKTPPELAADISDSGIIMTGGGALLYGLHRLIQEHTKVPCYVAEDPDSCVAIGTGKALEEISVYAETAVFDYKRGM</sequence>
<dbReference type="InterPro" id="IPR056546">
    <property type="entry name" value="MreB_MamK-like"/>
</dbReference>
<protein>
    <recommendedName>
        <fullName evidence="6">Cell shape-determining protein MreB</fullName>
    </recommendedName>
</protein>
<evidence type="ECO:0000313" key="7">
    <source>
        <dbReference type="EMBL" id="MBC8531837.1"/>
    </source>
</evidence>
<comment type="subcellular location">
    <subcellularLocation>
        <location evidence="6">Cytoplasm</location>
    </subcellularLocation>
    <text evidence="6">Membrane-associated.</text>
</comment>
<dbReference type="NCBIfam" id="TIGR00904">
    <property type="entry name" value="mreB"/>
    <property type="match status" value="1"/>
</dbReference>
<evidence type="ECO:0000256" key="2">
    <source>
        <dbReference type="ARBA" id="ARBA00022741"/>
    </source>
</evidence>
<dbReference type="GO" id="GO:0005737">
    <property type="term" value="C:cytoplasm"/>
    <property type="evidence" value="ECO:0007669"/>
    <property type="project" value="UniProtKB-SubCell"/>
</dbReference>
<keyword evidence="3 6" id="KW-0067">ATP-binding</keyword>
<evidence type="ECO:0000256" key="1">
    <source>
        <dbReference type="ARBA" id="ARBA00022490"/>
    </source>
</evidence>
<dbReference type="AlphaFoldDB" id="A0A926D5R4"/>
<evidence type="ECO:0000313" key="8">
    <source>
        <dbReference type="Proteomes" id="UP000623172"/>
    </source>
</evidence>
<comment type="function">
    <text evidence="6">Forms membrane-associated dynamic filaments that are essential for cell shape determination. Acts by regulating cell wall synthesis and cell elongation, and thus cell shape. A feedback loop between cell geometry and MreB localization may maintain elongated cell shape by targeting cell wall growth to regions of negative cell wall curvature.</text>
</comment>
<proteinExistence type="inferred from homology"/>
<dbReference type="SUPFAM" id="SSF53067">
    <property type="entry name" value="Actin-like ATPase domain"/>
    <property type="match status" value="2"/>
</dbReference>
<keyword evidence="4 6" id="KW-0133">Cell shape</keyword>
<dbReference type="EMBL" id="JACRSR010000003">
    <property type="protein sequence ID" value="MBC8531837.1"/>
    <property type="molecule type" value="Genomic_DNA"/>
</dbReference>
<feature type="binding site" evidence="6">
    <location>
        <begin position="212"/>
        <end position="215"/>
    </location>
    <ligand>
        <name>ATP</name>
        <dbReference type="ChEBI" id="CHEBI:30616"/>
    </ligand>
</feature>
<dbReference type="GO" id="GO:0005524">
    <property type="term" value="F:ATP binding"/>
    <property type="evidence" value="ECO:0007669"/>
    <property type="project" value="UniProtKB-KW"/>
</dbReference>
<dbReference type="NCBIfam" id="NF010539">
    <property type="entry name" value="PRK13927.1"/>
    <property type="match status" value="1"/>
</dbReference>
<gene>
    <name evidence="6" type="primary">mreB</name>
    <name evidence="7" type="ORF">H8696_08255</name>
</gene>
<dbReference type="PANTHER" id="PTHR42749:SF4">
    <property type="entry name" value="CELL SHAPE-DETERMINING PROTEIN MBL"/>
    <property type="match status" value="1"/>
</dbReference>
<dbReference type="GO" id="GO:0000902">
    <property type="term" value="P:cell morphogenesis"/>
    <property type="evidence" value="ECO:0007669"/>
    <property type="project" value="InterPro"/>
</dbReference>
<comment type="similarity">
    <text evidence="5 6">Belongs to the FtsA/MreB family.</text>
</comment>
<name>A0A926D5R4_9FIRM</name>
<evidence type="ECO:0000256" key="6">
    <source>
        <dbReference type="HAMAP-Rule" id="MF_02207"/>
    </source>
</evidence>
<comment type="subunit">
    <text evidence="6">Forms polymers.</text>
</comment>
<dbReference type="GO" id="GO:0008360">
    <property type="term" value="P:regulation of cell shape"/>
    <property type="evidence" value="ECO:0007669"/>
    <property type="project" value="UniProtKB-UniRule"/>
</dbReference>
<dbReference type="PANTHER" id="PTHR42749">
    <property type="entry name" value="CELL SHAPE-DETERMINING PROTEIN MREB"/>
    <property type="match status" value="1"/>
</dbReference>